<protein>
    <submittedName>
        <fullName evidence="1">Uncharacterized protein</fullName>
    </submittedName>
</protein>
<reference evidence="1" key="1">
    <citation type="submission" date="2020-04" db="EMBL/GenBank/DDBJ databases">
        <authorList>
            <person name="Alioto T."/>
            <person name="Alioto T."/>
            <person name="Gomez Garrido J."/>
        </authorList>
    </citation>
    <scope>NUCLEOTIDE SEQUENCE</scope>
    <source>
        <strain evidence="1">A484AB</strain>
    </source>
</reference>
<evidence type="ECO:0000313" key="2">
    <source>
        <dbReference type="Proteomes" id="UP001152795"/>
    </source>
</evidence>
<dbReference type="Proteomes" id="UP001152795">
    <property type="component" value="Unassembled WGS sequence"/>
</dbReference>
<evidence type="ECO:0000313" key="1">
    <source>
        <dbReference type="EMBL" id="CAB3979900.1"/>
    </source>
</evidence>
<proteinExistence type="predicted"/>
<dbReference type="EMBL" id="CACRXK020000240">
    <property type="protein sequence ID" value="CAB3979900.1"/>
    <property type="molecule type" value="Genomic_DNA"/>
</dbReference>
<accession>A0A6S7G138</accession>
<organism evidence="1 2">
    <name type="scientific">Paramuricea clavata</name>
    <name type="common">Red gorgonian</name>
    <name type="synonym">Violescent sea-whip</name>
    <dbReference type="NCBI Taxonomy" id="317549"/>
    <lineage>
        <taxon>Eukaryota</taxon>
        <taxon>Metazoa</taxon>
        <taxon>Cnidaria</taxon>
        <taxon>Anthozoa</taxon>
        <taxon>Octocorallia</taxon>
        <taxon>Malacalcyonacea</taxon>
        <taxon>Plexauridae</taxon>
        <taxon>Paramuricea</taxon>
    </lineage>
</organism>
<gene>
    <name evidence="1" type="ORF">PACLA_8A039997</name>
</gene>
<keyword evidence="2" id="KW-1185">Reference proteome</keyword>
<sequence length="247" mass="28321">MADGNKYFEIKEINEVIAMFDVTISHVSASDWKDVWFEYTAKQRANGLLWRVVILQEEFMPDTEDCVNTLMFNFSHVCIDGMSSVKFCKQFLNNMNELANGLYTKYVAGGGVDFWKLAQETTQQIKEFVGKEAYVVEATLISAIIEPRDLVKLFINDKLFPKSGCNFISSFGSFHLGEQQHDTYKLHECIINTLVHNMNCTFFHFNYTINGKMTWQIASNVTVDSNHAEKFSNLCFNRFSEMGLGVV</sequence>
<comment type="caution">
    <text evidence="1">The sequence shown here is derived from an EMBL/GenBank/DDBJ whole genome shotgun (WGS) entry which is preliminary data.</text>
</comment>
<dbReference type="OrthoDB" id="6345137at2759"/>
<dbReference type="AlphaFoldDB" id="A0A6S7G138"/>
<name>A0A6S7G138_PARCT</name>